<dbReference type="Proteomes" id="UP000834106">
    <property type="component" value="Chromosome 10"/>
</dbReference>
<dbReference type="InterPro" id="IPR036576">
    <property type="entry name" value="WRKY_dom_sf"/>
</dbReference>
<dbReference type="InterPro" id="IPR044810">
    <property type="entry name" value="WRKY_plant"/>
</dbReference>
<proteinExistence type="predicted"/>
<evidence type="ECO:0000313" key="8">
    <source>
        <dbReference type="EMBL" id="CAI9769514.1"/>
    </source>
</evidence>
<dbReference type="PANTHER" id="PTHR31429:SF3">
    <property type="entry name" value="WRKY TRANSCRIPTION FACTOR 40-RELATED"/>
    <property type="match status" value="1"/>
</dbReference>
<dbReference type="EMBL" id="OU503045">
    <property type="protein sequence ID" value="CAI9769514.1"/>
    <property type="molecule type" value="Genomic_DNA"/>
</dbReference>
<sequence>MFRSTPRPPVMEDWDGPDVGFREQPSDEESCKKLKEEHIKAKISRVFVQTQASDTSLILKDGYQWRKYGQKVTKDNPCPRAYFKCSHARTYDFAIHSYGNNQKEVISSSLAFSSQSSSPVSSSSEVCVLHRVFNPITLAMANPSDSVPNPSVFQPSLLIRSHTGVMPNFPSVVPSSLPTGQGPRRSSPPSPHSQSHIRSSVTTCGLVNSLY</sequence>
<evidence type="ECO:0000256" key="3">
    <source>
        <dbReference type="ARBA" id="ARBA00023125"/>
    </source>
</evidence>
<feature type="region of interest" description="Disordered" evidence="6">
    <location>
        <begin position="1"/>
        <end position="27"/>
    </location>
</feature>
<reference evidence="8" key="1">
    <citation type="submission" date="2023-05" db="EMBL/GenBank/DDBJ databases">
        <authorList>
            <person name="Huff M."/>
        </authorList>
    </citation>
    <scope>NUCLEOTIDE SEQUENCE</scope>
</reference>
<gene>
    <name evidence="8" type="ORF">FPE_LOCUS16776</name>
</gene>
<dbReference type="InterPro" id="IPR003657">
    <property type="entry name" value="WRKY_dom"/>
</dbReference>
<keyword evidence="2" id="KW-0805">Transcription regulation</keyword>
<name>A0AAD1ZHP9_9LAMI</name>
<dbReference type="SUPFAM" id="SSF118290">
    <property type="entry name" value="WRKY DNA-binding domain"/>
    <property type="match status" value="1"/>
</dbReference>
<keyword evidence="4" id="KW-0804">Transcription</keyword>
<evidence type="ECO:0000313" key="9">
    <source>
        <dbReference type="Proteomes" id="UP000834106"/>
    </source>
</evidence>
<evidence type="ECO:0000256" key="4">
    <source>
        <dbReference type="ARBA" id="ARBA00023163"/>
    </source>
</evidence>
<accession>A0AAD1ZHP9</accession>
<dbReference type="GO" id="GO:0043565">
    <property type="term" value="F:sequence-specific DNA binding"/>
    <property type="evidence" value="ECO:0007669"/>
    <property type="project" value="InterPro"/>
</dbReference>
<feature type="region of interest" description="Disordered" evidence="6">
    <location>
        <begin position="170"/>
        <end position="199"/>
    </location>
</feature>
<dbReference type="PANTHER" id="PTHR31429">
    <property type="entry name" value="WRKY TRANSCRIPTION FACTOR 36-RELATED"/>
    <property type="match status" value="1"/>
</dbReference>
<dbReference type="GO" id="GO:0005634">
    <property type="term" value="C:nucleus"/>
    <property type="evidence" value="ECO:0007669"/>
    <property type="project" value="UniProtKB-SubCell"/>
</dbReference>
<dbReference type="Pfam" id="PF03106">
    <property type="entry name" value="WRKY"/>
    <property type="match status" value="1"/>
</dbReference>
<evidence type="ECO:0000256" key="2">
    <source>
        <dbReference type="ARBA" id="ARBA00023015"/>
    </source>
</evidence>
<keyword evidence="3" id="KW-0238">DNA-binding</keyword>
<protein>
    <recommendedName>
        <fullName evidence="7">WRKY domain-containing protein</fullName>
    </recommendedName>
</protein>
<dbReference type="Gene3D" id="2.20.25.80">
    <property type="entry name" value="WRKY domain"/>
    <property type="match status" value="1"/>
</dbReference>
<feature type="domain" description="WRKY" evidence="7">
    <location>
        <begin position="54"/>
        <end position="90"/>
    </location>
</feature>
<dbReference type="GO" id="GO:0003700">
    <property type="term" value="F:DNA-binding transcription factor activity"/>
    <property type="evidence" value="ECO:0007669"/>
    <property type="project" value="InterPro"/>
</dbReference>
<comment type="subcellular location">
    <subcellularLocation>
        <location evidence="1">Nucleus</location>
    </subcellularLocation>
</comment>
<organism evidence="8 9">
    <name type="scientific">Fraxinus pennsylvanica</name>
    <dbReference type="NCBI Taxonomy" id="56036"/>
    <lineage>
        <taxon>Eukaryota</taxon>
        <taxon>Viridiplantae</taxon>
        <taxon>Streptophyta</taxon>
        <taxon>Embryophyta</taxon>
        <taxon>Tracheophyta</taxon>
        <taxon>Spermatophyta</taxon>
        <taxon>Magnoliopsida</taxon>
        <taxon>eudicotyledons</taxon>
        <taxon>Gunneridae</taxon>
        <taxon>Pentapetalae</taxon>
        <taxon>asterids</taxon>
        <taxon>lamiids</taxon>
        <taxon>Lamiales</taxon>
        <taxon>Oleaceae</taxon>
        <taxon>Oleeae</taxon>
        <taxon>Fraxinus</taxon>
    </lineage>
</organism>
<evidence type="ECO:0000259" key="7">
    <source>
        <dbReference type="PROSITE" id="PS50811"/>
    </source>
</evidence>
<dbReference type="AlphaFoldDB" id="A0AAD1ZHP9"/>
<evidence type="ECO:0000256" key="1">
    <source>
        <dbReference type="ARBA" id="ARBA00004123"/>
    </source>
</evidence>
<dbReference type="SMART" id="SM00774">
    <property type="entry name" value="WRKY"/>
    <property type="match status" value="1"/>
</dbReference>
<dbReference type="PROSITE" id="PS50811">
    <property type="entry name" value="WRKY"/>
    <property type="match status" value="1"/>
</dbReference>
<evidence type="ECO:0000256" key="5">
    <source>
        <dbReference type="ARBA" id="ARBA00023242"/>
    </source>
</evidence>
<keyword evidence="9" id="KW-1185">Reference proteome</keyword>
<evidence type="ECO:0000256" key="6">
    <source>
        <dbReference type="SAM" id="MobiDB-lite"/>
    </source>
</evidence>
<keyword evidence="5" id="KW-0539">Nucleus</keyword>